<sequence>MEVQVGGIFGLIVLIADIWAIVRTVQSGASTGAKVFWVVLIILLPVLGLIIWFIFGPRG</sequence>
<feature type="domain" description="Cardiolipin synthase N-terminal" evidence="7">
    <location>
        <begin position="15"/>
        <end position="57"/>
    </location>
</feature>
<evidence type="ECO:0000259" key="7">
    <source>
        <dbReference type="Pfam" id="PF13396"/>
    </source>
</evidence>
<evidence type="ECO:0000313" key="8">
    <source>
        <dbReference type="EMBL" id="BAU48832.1"/>
    </source>
</evidence>
<gene>
    <name evidence="8" type="ORF">SVA_2282</name>
</gene>
<evidence type="ECO:0000256" key="5">
    <source>
        <dbReference type="ARBA" id="ARBA00023136"/>
    </source>
</evidence>
<dbReference type="KEGG" id="sva:SVA_2282"/>
<accession>A0A1B4V877</accession>
<evidence type="ECO:0000256" key="3">
    <source>
        <dbReference type="ARBA" id="ARBA00022692"/>
    </source>
</evidence>
<keyword evidence="5 6" id="KW-0472">Membrane</keyword>
<evidence type="ECO:0000256" key="6">
    <source>
        <dbReference type="SAM" id="Phobius"/>
    </source>
</evidence>
<keyword evidence="4 6" id="KW-1133">Transmembrane helix</keyword>
<dbReference type="GO" id="GO:0005886">
    <property type="term" value="C:plasma membrane"/>
    <property type="evidence" value="ECO:0007669"/>
    <property type="project" value="UniProtKB-SubCell"/>
</dbReference>
<dbReference type="InterPro" id="IPR027379">
    <property type="entry name" value="CLS_N"/>
</dbReference>
<evidence type="ECO:0000256" key="4">
    <source>
        <dbReference type="ARBA" id="ARBA00022989"/>
    </source>
</evidence>
<reference evidence="8 9" key="1">
    <citation type="submission" date="2015-08" db="EMBL/GenBank/DDBJ databases">
        <title>Complete genome sequence of Sulfurifustis variabilis.</title>
        <authorList>
            <person name="Miura A."/>
            <person name="Kojima H."/>
            <person name="Fukui M."/>
        </authorList>
    </citation>
    <scope>NUCLEOTIDE SEQUENCE [LARGE SCALE GENOMIC DNA]</scope>
    <source>
        <strain evidence="9">skN76</strain>
    </source>
</reference>
<evidence type="ECO:0000313" key="9">
    <source>
        <dbReference type="Proteomes" id="UP000218899"/>
    </source>
</evidence>
<feature type="transmembrane region" description="Helical" evidence="6">
    <location>
        <begin position="35"/>
        <end position="55"/>
    </location>
</feature>
<keyword evidence="9" id="KW-1185">Reference proteome</keyword>
<dbReference type="RefSeq" id="WP_096461309.1">
    <property type="nucleotide sequence ID" value="NZ_AP014936.1"/>
</dbReference>
<comment type="subcellular location">
    <subcellularLocation>
        <location evidence="1">Cell membrane</location>
        <topology evidence="1">Multi-pass membrane protein</topology>
    </subcellularLocation>
</comment>
<protein>
    <recommendedName>
        <fullName evidence="7">Cardiolipin synthase N-terminal domain-containing protein</fullName>
    </recommendedName>
</protein>
<dbReference type="Proteomes" id="UP000218899">
    <property type="component" value="Chromosome"/>
</dbReference>
<keyword evidence="2" id="KW-1003">Cell membrane</keyword>
<organism evidence="8 9">
    <name type="scientific">Sulfurifustis variabilis</name>
    <dbReference type="NCBI Taxonomy" id="1675686"/>
    <lineage>
        <taxon>Bacteria</taxon>
        <taxon>Pseudomonadati</taxon>
        <taxon>Pseudomonadota</taxon>
        <taxon>Gammaproteobacteria</taxon>
        <taxon>Acidiferrobacterales</taxon>
        <taxon>Acidiferrobacteraceae</taxon>
        <taxon>Sulfurifustis</taxon>
    </lineage>
</organism>
<proteinExistence type="predicted"/>
<keyword evidence="3 6" id="KW-0812">Transmembrane</keyword>
<dbReference type="Pfam" id="PF13396">
    <property type="entry name" value="PLDc_N"/>
    <property type="match status" value="1"/>
</dbReference>
<dbReference type="OrthoDB" id="8455471at2"/>
<evidence type="ECO:0000256" key="2">
    <source>
        <dbReference type="ARBA" id="ARBA00022475"/>
    </source>
</evidence>
<feature type="transmembrane region" description="Helical" evidence="6">
    <location>
        <begin position="6"/>
        <end position="23"/>
    </location>
</feature>
<dbReference type="AlphaFoldDB" id="A0A1B4V877"/>
<dbReference type="EMBL" id="AP014936">
    <property type="protein sequence ID" value="BAU48832.1"/>
    <property type="molecule type" value="Genomic_DNA"/>
</dbReference>
<name>A0A1B4V877_9GAMM</name>
<evidence type="ECO:0000256" key="1">
    <source>
        <dbReference type="ARBA" id="ARBA00004651"/>
    </source>
</evidence>